<feature type="site" description="Cleavage; by autolysis" evidence="10">
    <location>
        <begin position="171"/>
        <end position="172"/>
    </location>
</feature>
<comment type="catalytic activity">
    <reaction evidence="7">
        <text>L-asparagine + H2O = L-aspartate + NH4(+)</text>
        <dbReference type="Rhea" id="RHEA:21016"/>
        <dbReference type="ChEBI" id="CHEBI:15377"/>
        <dbReference type="ChEBI" id="CHEBI:28938"/>
        <dbReference type="ChEBI" id="CHEBI:29991"/>
        <dbReference type="ChEBI" id="CHEBI:58048"/>
        <dbReference type="EC" id="3.5.1.1"/>
    </reaction>
</comment>
<dbReference type="InParanoid" id="L0A8H9"/>
<protein>
    <recommendedName>
        <fullName evidence="6">Plant-type L-asparaginase</fullName>
        <ecNumber evidence="1">3.5.1.1</ecNumber>
    </recommendedName>
    <alternativeName>
        <fullName evidence="5">L-asparagine amidohydrolase</fullName>
    </alternativeName>
</protein>
<keyword evidence="3" id="KW-0378">Hydrolase</keyword>
<dbReference type="Proteomes" id="UP000010469">
    <property type="component" value="Chromosome"/>
</dbReference>
<dbReference type="FunCoup" id="L0A8H9">
    <property type="interactions" value="37"/>
</dbReference>
<sequence>MSEPIIVVHAGAGTWKNVEDINQIVDILKESLEAGYNSYKNGNCLDMVTSAIEVMENSGILNAGLGSTLDYVGNVTMDAGIVNGNSLKAGAVAAVTYPKNPIKLARFVLEKTPHLLIAGQYADKLAKKINLEKHPGPSKNSIYLWNKLKNNPNVENFVLERINAAKQIGYDTVGSVAIDKDGCLSAGVSTGGVSLKLPGRVGDSPIFGAGYYANKKIAVAATGIGEVIMTTLLSYKVSEIYEINGNLMESMNNVIEYINKGFGKDVVGIIGIDYKKNVYGIYNTEAMPWGYITLDKKIVIKGLPNM</sequence>
<dbReference type="STRING" id="1056495.Calag_0349"/>
<evidence type="ECO:0000256" key="8">
    <source>
        <dbReference type="PIRSR" id="PIRSR600246-1"/>
    </source>
</evidence>
<dbReference type="EMBL" id="CP003378">
    <property type="protein sequence ID" value="AFZ70126.1"/>
    <property type="molecule type" value="Genomic_DNA"/>
</dbReference>
<proteinExistence type="predicted"/>
<feature type="binding site" evidence="9">
    <location>
        <begin position="200"/>
        <end position="203"/>
    </location>
    <ligand>
        <name>substrate</name>
    </ligand>
</feature>
<dbReference type="RefSeq" id="WP_015232024.1">
    <property type="nucleotide sequence ID" value="NC_019791.1"/>
</dbReference>
<dbReference type="OrthoDB" id="18230at2157"/>
<dbReference type="CDD" id="cd14950">
    <property type="entry name" value="Asparaginase_2_like_2"/>
    <property type="match status" value="1"/>
</dbReference>
<feature type="binding site" evidence="9">
    <location>
        <begin position="222"/>
        <end position="225"/>
    </location>
    <ligand>
        <name>substrate</name>
    </ligand>
</feature>
<dbReference type="KEGG" id="clg:Calag_0349"/>
<dbReference type="HOGENOM" id="CLU_021603_1_2_2"/>
<evidence type="ECO:0000256" key="1">
    <source>
        <dbReference type="ARBA" id="ARBA00012920"/>
    </source>
</evidence>
<dbReference type="InterPro" id="IPR000246">
    <property type="entry name" value="Peptidase_T2"/>
</dbReference>
<dbReference type="PANTHER" id="PTHR10188">
    <property type="entry name" value="L-ASPARAGINASE"/>
    <property type="match status" value="1"/>
</dbReference>
<reference evidence="12" key="1">
    <citation type="submission" date="2012-03" db="EMBL/GenBank/DDBJ databases">
        <title>Complete genome of Caldisphaera lagunensis DSM 15908.</title>
        <authorList>
            <person name="Lucas S."/>
            <person name="Copeland A."/>
            <person name="Lapidus A."/>
            <person name="Glavina del Rio T."/>
            <person name="Dalin E."/>
            <person name="Tice H."/>
            <person name="Bruce D."/>
            <person name="Goodwin L."/>
            <person name="Pitluck S."/>
            <person name="Peters L."/>
            <person name="Mikhailova N."/>
            <person name="Teshima H."/>
            <person name="Kyrpides N."/>
            <person name="Mavromatis K."/>
            <person name="Ivanova N."/>
            <person name="Brettin T."/>
            <person name="Detter J.C."/>
            <person name="Han C."/>
            <person name="Larimer F."/>
            <person name="Land M."/>
            <person name="Hauser L."/>
            <person name="Markowitz V."/>
            <person name="Cheng J.-F."/>
            <person name="Hugenholtz P."/>
            <person name="Woyke T."/>
            <person name="Wu D."/>
            <person name="Spring S."/>
            <person name="Schroeder M."/>
            <person name="Brambilla E."/>
            <person name="Klenk H.-P."/>
            <person name="Eisen J.A."/>
        </authorList>
    </citation>
    <scope>NUCLEOTIDE SEQUENCE [LARGE SCALE GENOMIC DNA]</scope>
    <source>
        <strain evidence="12">DSM 15908 / JCM 11604 / IC-154</strain>
    </source>
</reference>
<dbReference type="EC" id="3.5.1.1" evidence="1"/>
<dbReference type="PANTHER" id="PTHR10188:SF6">
    <property type="entry name" value="N(4)-(BETA-N-ACETYLGLUCOSAMINYL)-L-ASPARAGINASE"/>
    <property type="match status" value="1"/>
</dbReference>
<dbReference type="GO" id="GO:0006508">
    <property type="term" value="P:proteolysis"/>
    <property type="evidence" value="ECO:0007669"/>
    <property type="project" value="UniProtKB-KW"/>
</dbReference>
<organism evidence="11 12">
    <name type="scientific">Caldisphaera lagunensis (strain DSM 15908 / JCM 11604 / ANMR 0165 / IC-154)</name>
    <dbReference type="NCBI Taxonomy" id="1056495"/>
    <lineage>
        <taxon>Archaea</taxon>
        <taxon>Thermoproteota</taxon>
        <taxon>Thermoprotei</taxon>
        <taxon>Acidilobales</taxon>
        <taxon>Caldisphaeraceae</taxon>
        <taxon>Caldisphaera</taxon>
    </lineage>
</organism>
<evidence type="ECO:0000256" key="6">
    <source>
        <dbReference type="ARBA" id="ARBA00044776"/>
    </source>
</evidence>
<evidence type="ECO:0000313" key="11">
    <source>
        <dbReference type="EMBL" id="AFZ70126.1"/>
    </source>
</evidence>
<feature type="active site" description="Nucleophile" evidence="8">
    <location>
        <position position="172"/>
    </location>
</feature>
<dbReference type="SUPFAM" id="SSF56235">
    <property type="entry name" value="N-terminal nucleophile aminohydrolases (Ntn hydrolases)"/>
    <property type="match status" value="1"/>
</dbReference>
<dbReference type="InterPro" id="IPR029055">
    <property type="entry name" value="Ntn_hydrolases_N"/>
</dbReference>
<dbReference type="Pfam" id="PF01112">
    <property type="entry name" value="Asparaginase_2"/>
    <property type="match status" value="1"/>
</dbReference>
<dbReference type="SMR" id="L0A8H9"/>
<dbReference type="Gene3D" id="3.60.20.30">
    <property type="entry name" value="(Glycosyl)asparaginase"/>
    <property type="match status" value="1"/>
</dbReference>
<keyword evidence="12" id="KW-1185">Reference proteome</keyword>
<dbReference type="AlphaFoldDB" id="L0A8H9"/>
<evidence type="ECO:0000256" key="3">
    <source>
        <dbReference type="ARBA" id="ARBA00022801"/>
    </source>
</evidence>
<dbReference type="eggNOG" id="arCOG04779">
    <property type="taxonomic scope" value="Archaea"/>
</dbReference>
<evidence type="ECO:0000256" key="2">
    <source>
        <dbReference type="ARBA" id="ARBA00022670"/>
    </source>
</evidence>
<keyword evidence="2" id="KW-0645">Protease</keyword>
<evidence type="ECO:0000256" key="7">
    <source>
        <dbReference type="ARBA" id="ARBA00049366"/>
    </source>
</evidence>
<dbReference type="FunFam" id="3.60.20.30:FF:000001">
    <property type="entry name" value="Isoaspartyl peptidase/L-asparaginase"/>
    <property type="match status" value="1"/>
</dbReference>
<evidence type="ECO:0000313" key="12">
    <source>
        <dbReference type="Proteomes" id="UP000010469"/>
    </source>
</evidence>
<dbReference type="GO" id="GO:0005737">
    <property type="term" value="C:cytoplasm"/>
    <property type="evidence" value="ECO:0007669"/>
    <property type="project" value="TreeGrafter"/>
</dbReference>
<name>L0A8H9_CALLD</name>
<evidence type="ECO:0000256" key="9">
    <source>
        <dbReference type="PIRSR" id="PIRSR600246-2"/>
    </source>
</evidence>
<dbReference type="GO" id="GO:0008233">
    <property type="term" value="F:peptidase activity"/>
    <property type="evidence" value="ECO:0007669"/>
    <property type="project" value="UniProtKB-KW"/>
</dbReference>
<dbReference type="GO" id="GO:0004067">
    <property type="term" value="F:asparaginase activity"/>
    <property type="evidence" value="ECO:0007669"/>
    <property type="project" value="UniProtKB-EC"/>
</dbReference>
<evidence type="ECO:0000256" key="10">
    <source>
        <dbReference type="PIRSR" id="PIRSR600246-3"/>
    </source>
</evidence>
<gene>
    <name evidence="11" type="ordered locus">Calag_0349</name>
</gene>
<keyword evidence="4" id="KW-0068">Autocatalytic cleavage</keyword>
<accession>L0A8H9</accession>
<dbReference type="GeneID" id="14211609"/>
<evidence type="ECO:0000256" key="4">
    <source>
        <dbReference type="ARBA" id="ARBA00022813"/>
    </source>
</evidence>
<evidence type="ECO:0000256" key="5">
    <source>
        <dbReference type="ARBA" id="ARBA00030414"/>
    </source>
</evidence>